<dbReference type="AlphaFoldDB" id="A0AAD7F4C7"/>
<feature type="compositionally biased region" description="Low complexity" evidence="1">
    <location>
        <begin position="141"/>
        <end position="153"/>
    </location>
</feature>
<comment type="caution">
    <text evidence="2">The sequence shown here is derived from an EMBL/GenBank/DDBJ whole genome shotgun (WGS) entry which is preliminary data.</text>
</comment>
<feature type="compositionally biased region" description="Low complexity" evidence="1">
    <location>
        <begin position="102"/>
        <end position="116"/>
    </location>
</feature>
<evidence type="ECO:0000313" key="3">
    <source>
        <dbReference type="Proteomes" id="UP001218218"/>
    </source>
</evidence>
<accession>A0AAD7F4C7</accession>
<proteinExistence type="predicted"/>
<organism evidence="2 3">
    <name type="scientific">Mycena albidolilacea</name>
    <dbReference type="NCBI Taxonomy" id="1033008"/>
    <lineage>
        <taxon>Eukaryota</taxon>
        <taxon>Fungi</taxon>
        <taxon>Dikarya</taxon>
        <taxon>Basidiomycota</taxon>
        <taxon>Agaricomycotina</taxon>
        <taxon>Agaricomycetes</taxon>
        <taxon>Agaricomycetidae</taxon>
        <taxon>Agaricales</taxon>
        <taxon>Marasmiineae</taxon>
        <taxon>Mycenaceae</taxon>
        <taxon>Mycena</taxon>
    </lineage>
</organism>
<evidence type="ECO:0000313" key="2">
    <source>
        <dbReference type="EMBL" id="KAJ7364735.1"/>
    </source>
</evidence>
<keyword evidence="3" id="KW-1185">Reference proteome</keyword>
<reference evidence="2" key="1">
    <citation type="submission" date="2023-03" db="EMBL/GenBank/DDBJ databases">
        <title>Massive genome expansion in bonnet fungi (Mycena s.s.) driven by repeated elements and novel gene families across ecological guilds.</title>
        <authorList>
            <consortium name="Lawrence Berkeley National Laboratory"/>
            <person name="Harder C.B."/>
            <person name="Miyauchi S."/>
            <person name="Viragh M."/>
            <person name="Kuo A."/>
            <person name="Thoen E."/>
            <person name="Andreopoulos B."/>
            <person name="Lu D."/>
            <person name="Skrede I."/>
            <person name="Drula E."/>
            <person name="Henrissat B."/>
            <person name="Morin E."/>
            <person name="Kohler A."/>
            <person name="Barry K."/>
            <person name="LaButti K."/>
            <person name="Morin E."/>
            <person name="Salamov A."/>
            <person name="Lipzen A."/>
            <person name="Mereny Z."/>
            <person name="Hegedus B."/>
            <person name="Baldrian P."/>
            <person name="Stursova M."/>
            <person name="Weitz H."/>
            <person name="Taylor A."/>
            <person name="Grigoriev I.V."/>
            <person name="Nagy L.G."/>
            <person name="Martin F."/>
            <person name="Kauserud H."/>
        </authorList>
    </citation>
    <scope>NUCLEOTIDE SEQUENCE</scope>
    <source>
        <strain evidence="2">CBHHK002</strain>
    </source>
</reference>
<gene>
    <name evidence="2" type="ORF">DFH08DRAFT_839850</name>
</gene>
<evidence type="ECO:0000256" key="1">
    <source>
        <dbReference type="SAM" id="MobiDB-lite"/>
    </source>
</evidence>
<name>A0AAD7F4C7_9AGAR</name>
<feature type="region of interest" description="Disordered" evidence="1">
    <location>
        <begin position="216"/>
        <end position="237"/>
    </location>
</feature>
<feature type="region of interest" description="Disordered" evidence="1">
    <location>
        <begin position="79"/>
        <end position="204"/>
    </location>
</feature>
<feature type="compositionally biased region" description="Low complexity" evidence="1">
    <location>
        <begin position="81"/>
        <end position="94"/>
    </location>
</feature>
<protein>
    <submittedName>
        <fullName evidence="2">Uncharacterized protein</fullName>
    </submittedName>
</protein>
<dbReference type="EMBL" id="JARIHO010000003">
    <property type="protein sequence ID" value="KAJ7364735.1"/>
    <property type="molecule type" value="Genomic_DNA"/>
</dbReference>
<sequence>MSILAPLFSCCLRPRVEDDHTVIPTETTNLISHASRHSSNGLVDTTAVDRQKLHDRMGIIVRSKEGKMVNVNLRTPFILGSAPTSPPSTGRSSPLPSPLPPASSESASTSSHATAPNGTRTPIPQILTMTPARMRLRADSRYSSPSGSRSSSLRRPDTADRSPTVAQFQLRPTTPLERPPPRVPNPSSEGIGEREVELESSTSQLGEAVAIAVGSPVRRDEASGDAGDGIAFSWGDT</sequence>
<dbReference type="Proteomes" id="UP001218218">
    <property type="component" value="Unassembled WGS sequence"/>
</dbReference>